<dbReference type="EMBL" id="JAGKQQ010000001">
    <property type="protein sequence ID" value="MBP3958387.1"/>
    <property type="molecule type" value="Genomic_DNA"/>
</dbReference>
<dbReference type="RefSeq" id="WP_210658325.1">
    <property type="nucleotide sequence ID" value="NZ_JAGKQQ010000001.1"/>
</dbReference>
<comment type="caution">
    <text evidence="2">The sequence shown here is derived from an EMBL/GenBank/DDBJ whole genome shotgun (WGS) entry which is preliminary data.</text>
</comment>
<reference evidence="2 3" key="1">
    <citation type="submission" date="2021-04" db="EMBL/GenBank/DDBJ databases">
        <authorList>
            <person name="Ivanova A."/>
        </authorList>
    </citation>
    <scope>NUCLEOTIDE SEQUENCE [LARGE SCALE GENOMIC DNA]</scope>
    <source>
        <strain evidence="2 3">G18</strain>
    </source>
</reference>
<sequence>MSELIAKIEALYLAGDEHCEHCTDWEQALEACRVLIRQHEQQAALAWERSRPVKVWDIQTLLLSRLSATEWRSGSLRDLTHNVIEILRPYLRTPEPASQAVVDDMLLDPRRWTLEMNEAWHRAIPDLHAAFAALRAFRTPPHPAPQAAGWFIPLDCMSGLAEDTFVKMIATIRHGGEVDVIARIDGKEYRWECDGLKYAKLRTPPHQADGFEASQNQRCRAEEASHAE</sequence>
<accession>A0ABS5BXC3</accession>
<name>A0ABS5BXC3_9BACT</name>
<organism evidence="2 3">
    <name type="scientific">Gemmata palustris</name>
    <dbReference type="NCBI Taxonomy" id="2822762"/>
    <lineage>
        <taxon>Bacteria</taxon>
        <taxon>Pseudomonadati</taxon>
        <taxon>Planctomycetota</taxon>
        <taxon>Planctomycetia</taxon>
        <taxon>Gemmatales</taxon>
        <taxon>Gemmataceae</taxon>
        <taxon>Gemmata</taxon>
    </lineage>
</organism>
<proteinExistence type="predicted"/>
<feature type="region of interest" description="Disordered" evidence="1">
    <location>
        <begin position="207"/>
        <end position="228"/>
    </location>
</feature>
<evidence type="ECO:0000313" key="2">
    <source>
        <dbReference type="EMBL" id="MBP3958387.1"/>
    </source>
</evidence>
<gene>
    <name evidence="2" type="ORF">J8F10_24320</name>
</gene>
<evidence type="ECO:0000256" key="1">
    <source>
        <dbReference type="SAM" id="MobiDB-lite"/>
    </source>
</evidence>
<keyword evidence="3" id="KW-1185">Reference proteome</keyword>
<dbReference type="Proteomes" id="UP000676565">
    <property type="component" value="Unassembled WGS sequence"/>
</dbReference>
<feature type="compositionally biased region" description="Basic and acidic residues" evidence="1">
    <location>
        <begin position="219"/>
        <end position="228"/>
    </location>
</feature>
<protein>
    <submittedName>
        <fullName evidence="2">Uncharacterized protein</fullName>
    </submittedName>
</protein>
<evidence type="ECO:0000313" key="3">
    <source>
        <dbReference type="Proteomes" id="UP000676565"/>
    </source>
</evidence>